<dbReference type="RefSeq" id="WP_091824248.1">
    <property type="nucleotide sequence ID" value="NZ_FNRJ01000003.1"/>
</dbReference>
<proteinExistence type="predicted"/>
<accession>A0A1H4B3M9</accession>
<dbReference type="InterPro" id="IPR003778">
    <property type="entry name" value="CT_A_B"/>
</dbReference>
<evidence type="ECO:0000256" key="3">
    <source>
        <dbReference type="ARBA" id="ARBA00022840"/>
    </source>
</evidence>
<reference evidence="6" key="1">
    <citation type="submission" date="2016-10" db="EMBL/GenBank/DDBJ databases">
        <authorList>
            <person name="Varghese N."/>
            <person name="Submissions S."/>
        </authorList>
    </citation>
    <scope>NUCLEOTIDE SEQUENCE [LARGE SCALE GENOMIC DNA]</scope>
    <source>
        <strain evidence="6">DSM 11526</strain>
    </source>
</reference>
<dbReference type="EMBL" id="FNRJ01000003">
    <property type="protein sequence ID" value="SEA42638.1"/>
    <property type="molecule type" value="Genomic_DNA"/>
</dbReference>
<dbReference type="SMART" id="SM00797">
    <property type="entry name" value="AHS2"/>
    <property type="match status" value="1"/>
</dbReference>
<dbReference type="PANTHER" id="PTHR43309">
    <property type="entry name" value="5-OXOPROLINASE SUBUNIT C"/>
    <property type="match status" value="1"/>
</dbReference>
<gene>
    <name evidence="5" type="ORF">SAMN02745729_103161</name>
</gene>
<dbReference type="PANTHER" id="PTHR43309:SF4">
    <property type="entry name" value="CARBOXYLTRANSFERASE DOMAIN-CONTAINING PROTEIN"/>
    <property type="match status" value="1"/>
</dbReference>
<dbReference type="NCBIfam" id="TIGR00724">
    <property type="entry name" value="urea_amlyse_rel"/>
    <property type="match status" value="1"/>
</dbReference>
<dbReference type="InterPro" id="IPR029000">
    <property type="entry name" value="Cyclophilin-like_dom_sf"/>
</dbReference>
<protein>
    <submittedName>
        <fullName evidence="5">Biotin-dependent carboxylase uncharacterized domain-containing protein</fullName>
    </submittedName>
</protein>
<dbReference type="STRING" id="1122198.SAMN02745729_103161"/>
<evidence type="ECO:0000256" key="2">
    <source>
        <dbReference type="ARBA" id="ARBA00022801"/>
    </source>
</evidence>
<keyword evidence="3" id="KW-0067">ATP-binding</keyword>
<dbReference type="SUPFAM" id="SSF50891">
    <property type="entry name" value="Cyclophilin-like"/>
    <property type="match status" value="1"/>
</dbReference>
<evidence type="ECO:0000256" key="1">
    <source>
        <dbReference type="ARBA" id="ARBA00022741"/>
    </source>
</evidence>
<dbReference type="GO" id="GO:0005524">
    <property type="term" value="F:ATP binding"/>
    <property type="evidence" value="ECO:0007669"/>
    <property type="project" value="UniProtKB-KW"/>
</dbReference>
<dbReference type="InterPro" id="IPR052708">
    <property type="entry name" value="PxpC"/>
</dbReference>
<sequence length="314" mass="33693">MTADLPGLSIIKPGFMTLLQDSGRRGVMHQGLACGGPMDRHAWAWANRLVGNPWHTAALEVSFGGFECMAETHLQIAITGADSSLHINGSPQPRWTALNINPGDRLVLGHPASGVRVYLAVEGGFALTSGLGGSNSTLVREGTGGLRGDGSALQAGDHLPCNTVKSHGIQRQMPEQWLPDYTAPLVLDVIMGAQLDRFPSSTLHRFFSSCYTLTPRSDRMGARLSGPVLEHHGVTLISEGISLGAIQVPADGQPIILLQDRQTVGGYPKLGAVTPRSLDALAQRMPGSEIRFRPIALHEAQEQEKRFLAFFQGQ</sequence>
<name>A0A1H4B3M9_9GAMM</name>
<dbReference type="AlphaFoldDB" id="A0A1H4B3M9"/>
<evidence type="ECO:0000313" key="5">
    <source>
        <dbReference type="EMBL" id="SEA42638.1"/>
    </source>
</evidence>
<organism evidence="5 6">
    <name type="scientific">Marinobacterium iners DSM 11526</name>
    <dbReference type="NCBI Taxonomy" id="1122198"/>
    <lineage>
        <taxon>Bacteria</taxon>
        <taxon>Pseudomonadati</taxon>
        <taxon>Pseudomonadota</taxon>
        <taxon>Gammaproteobacteria</taxon>
        <taxon>Oceanospirillales</taxon>
        <taxon>Oceanospirillaceae</taxon>
        <taxon>Marinobacterium</taxon>
    </lineage>
</organism>
<feature type="domain" description="Carboxyltransferase" evidence="4">
    <location>
        <begin position="29"/>
        <end position="311"/>
    </location>
</feature>
<dbReference type="Pfam" id="PF02626">
    <property type="entry name" value="CT_A_B"/>
    <property type="match status" value="1"/>
</dbReference>
<keyword evidence="2" id="KW-0378">Hydrolase</keyword>
<dbReference type="Proteomes" id="UP000242469">
    <property type="component" value="Unassembled WGS sequence"/>
</dbReference>
<dbReference type="Gene3D" id="2.40.100.10">
    <property type="entry name" value="Cyclophilin-like"/>
    <property type="match status" value="1"/>
</dbReference>
<evidence type="ECO:0000313" key="6">
    <source>
        <dbReference type="Proteomes" id="UP000242469"/>
    </source>
</evidence>
<dbReference type="GO" id="GO:0016787">
    <property type="term" value="F:hydrolase activity"/>
    <property type="evidence" value="ECO:0007669"/>
    <property type="project" value="UniProtKB-KW"/>
</dbReference>
<keyword evidence="1" id="KW-0547">Nucleotide-binding</keyword>
<evidence type="ECO:0000259" key="4">
    <source>
        <dbReference type="SMART" id="SM00797"/>
    </source>
</evidence>
<dbReference type="OrthoDB" id="9768696at2"/>
<keyword evidence="6" id="KW-1185">Reference proteome</keyword>